<feature type="compositionally biased region" description="Polar residues" evidence="2">
    <location>
        <begin position="1057"/>
        <end position="1068"/>
    </location>
</feature>
<feature type="region of interest" description="Disordered" evidence="2">
    <location>
        <begin position="141"/>
        <end position="284"/>
    </location>
</feature>
<feature type="compositionally biased region" description="Polar residues" evidence="2">
    <location>
        <begin position="69"/>
        <end position="103"/>
    </location>
</feature>
<comment type="similarity">
    <text evidence="1">Belongs to the UPF0507 family.</text>
</comment>
<feature type="compositionally biased region" description="Polar residues" evidence="2">
    <location>
        <begin position="248"/>
        <end position="281"/>
    </location>
</feature>
<evidence type="ECO:0000256" key="1">
    <source>
        <dbReference type="ARBA" id="ARBA00007428"/>
    </source>
</evidence>
<feature type="compositionally biased region" description="Low complexity" evidence="2">
    <location>
        <begin position="1351"/>
        <end position="1383"/>
    </location>
</feature>
<keyword evidence="5" id="KW-1185">Reference proteome</keyword>
<feature type="compositionally biased region" description="Low complexity" evidence="2">
    <location>
        <begin position="1506"/>
        <end position="1523"/>
    </location>
</feature>
<feature type="compositionally biased region" description="Polar residues" evidence="2">
    <location>
        <begin position="1244"/>
        <end position="1274"/>
    </location>
</feature>
<dbReference type="GO" id="GO:0005085">
    <property type="term" value="F:guanyl-nucleotide exchange factor activity"/>
    <property type="evidence" value="ECO:0007669"/>
    <property type="project" value="TreeGrafter"/>
</dbReference>
<dbReference type="GO" id="GO:0000149">
    <property type="term" value="F:SNARE binding"/>
    <property type="evidence" value="ECO:0007669"/>
    <property type="project" value="TreeGrafter"/>
</dbReference>
<dbReference type="Gene3D" id="1.20.1050.80">
    <property type="entry name" value="VPS9 domain"/>
    <property type="match status" value="1"/>
</dbReference>
<dbReference type="InterPro" id="IPR003123">
    <property type="entry name" value="VPS9"/>
</dbReference>
<feature type="compositionally biased region" description="Polar residues" evidence="2">
    <location>
        <begin position="1186"/>
        <end position="1197"/>
    </location>
</feature>
<feature type="compositionally biased region" description="Polar residues" evidence="2">
    <location>
        <begin position="1639"/>
        <end position="1650"/>
    </location>
</feature>
<dbReference type="EMBL" id="JAAAUY010000506">
    <property type="protein sequence ID" value="KAF9329093.1"/>
    <property type="molecule type" value="Genomic_DNA"/>
</dbReference>
<feature type="region of interest" description="Disordered" evidence="2">
    <location>
        <begin position="1398"/>
        <end position="1421"/>
    </location>
</feature>
<dbReference type="PANTHER" id="PTHR24170:SF1">
    <property type="entry name" value="DOMAIN PROTEIN, PUTATIVE (AFU_ORTHOLOGUE AFUA_1G09870)-RELATED"/>
    <property type="match status" value="1"/>
</dbReference>
<name>A0A9P5SGT0_9FUNG</name>
<feature type="region of interest" description="Disordered" evidence="2">
    <location>
        <begin position="1463"/>
        <end position="1539"/>
    </location>
</feature>
<feature type="compositionally biased region" description="Polar residues" evidence="2">
    <location>
        <begin position="1688"/>
        <end position="1706"/>
    </location>
</feature>
<dbReference type="SUPFAM" id="SSF109993">
    <property type="entry name" value="VPS9 domain"/>
    <property type="match status" value="1"/>
</dbReference>
<dbReference type="Proteomes" id="UP000696485">
    <property type="component" value="Unassembled WGS sequence"/>
</dbReference>
<feature type="compositionally biased region" description="Low complexity" evidence="2">
    <location>
        <begin position="1227"/>
        <end position="1241"/>
    </location>
</feature>
<accession>A0A9P5SGT0</accession>
<dbReference type="GO" id="GO:0045022">
    <property type="term" value="P:early endosome to late endosome transport"/>
    <property type="evidence" value="ECO:0007669"/>
    <property type="project" value="TreeGrafter"/>
</dbReference>
<feature type="compositionally biased region" description="Polar residues" evidence="2">
    <location>
        <begin position="1028"/>
        <end position="1048"/>
    </location>
</feature>
<dbReference type="Pfam" id="PF02204">
    <property type="entry name" value="VPS9"/>
    <property type="match status" value="1"/>
</dbReference>
<dbReference type="GO" id="GO:0097422">
    <property type="term" value="C:tubular endosome"/>
    <property type="evidence" value="ECO:0007669"/>
    <property type="project" value="TreeGrafter"/>
</dbReference>
<dbReference type="InterPro" id="IPR051248">
    <property type="entry name" value="UPF0507/Ank_repeat_27"/>
</dbReference>
<organism evidence="4 5">
    <name type="scientific">Podila minutissima</name>
    <dbReference type="NCBI Taxonomy" id="64525"/>
    <lineage>
        <taxon>Eukaryota</taxon>
        <taxon>Fungi</taxon>
        <taxon>Fungi incertae sedis</taxon>
        <taxon>Mucoromycota</taxon>
        <taxon>Mortierellomycotina</taxon>
        <taxon>Mortierellomycetes</taxon>
        <taxon>Mortierellales</taxon>
        <taxon>Mortierellaceae</taxon>
        <taxon>Podila</taxon>
    </lineage>
</organism>
<dbReference type="PROSITE" id="PS51205">
    <property type="entry name" value="VPS9"/>
    <property type="match status" value="1"/>
</dbReference>
<evidence type="ECO:0000313" key="4">
    <source>
        <dbReference type="EMBL" id="KAF9329093.1"/>
    </source>
</evidence>
<dbReference type="GO" id="GO:0005886">
    <property type="term" value="C:plasma membrane"/>
    <property type="evidence" value="ECO:0007669"/>
    <property type="project" value="TreeGrafter"/>
</dbReference>
<proteinExistence type="inferred from homology"/>
<gene>
    <name evidence="4" type="ORF">BG006_007827</name>
</gene>
<feature type="compositionally biased region" description="Acidic residues" evidence="2">
    <location>
        <begin position="764"/>
        <end position="774"/>
    </location>
</feature>
<feature type="compositionally biased region" description="Low complexity" evidence="2">
    <location>
        <begin position="337"/>
        <end position="375"/>
    </location>
</feature>
<feature type="region of interest" description="Disordered" evidence="2">
    <location>
        <begin position="1327"/>
        <end position="1384"/>
    </location>
</feature>
<feature type="compositionally biased region" description="Low complexity" evidence="2">
    <location>
        <begin position="952"/>
        <end position="962"/>
    </location>
</feature>
<feature type="compositionally biased region" description="Polar residues" evidence="2">
    <location>
        <begin position="1463"/>
        <end position="1474"/>
    </location>
</feature>
<evidence type="ECO:0000256" key="2">
    <source>
        <dbReference type="SAM" id="MobiDB-lite"/>
    </source>
</evidence>
<evidence type="ECO:0000313" key="5">
    <source>
        <dbReference type="Proteomes" id="UP000696485"/>
    </source>
</evidence>
<dbReference type="GO" id="GO:0005769">
    <property type="term" value="C:early endosome"/>
    <property type="evidence" value="ECO:0007669"/>
    <property type="project" value="TreeGrafter"/>
</dbReference>
<feature type="compositionally biased region" description="Polar residues" evidence="2">
    <location>
        <begin position="1657"/>
        <end position="1667"/>
    </location>
</feature>
<sequence length="1934" mass="208973">MGEDEPRNRSNSLSAAWSFLWRSGSKSSQTSSPSSNHSTMKHQTIKEEEDDEVDRALGKGITRKVLPQRRSTSIHSSPAGSSRTSPRMEPSKTSPTTSISQPSALERIAIHNGNINQALATMNHSMSLPVTTVGGLGDMNIFQGTQANSTRPQQHQQHQQHRQQPHMGHQLTEGCGQSYDESFPCSKDKASSPKPRQRPPELLAQFVTPASGPSYFDITPSSTPPPSSKKSSGHTTKTPGRRPKRTPAQSISSTITNGVSTSRRVSCTNTDTASQNSSSYLDEQDVEIDENSFYVHLQKMQERYLAQQEPGWLRSQHALLQAKHRGPGHNYHHDQRGSGSSSRGLLTGSQFLSRINSVSSSPSGSDYSSSPSFHPHMASRQHKGSSNSFHHQRLQPIQSYNCFQPGNVICVPRERSLGGLIFHKTFVDTHILTPSPYFRGQYLTLDHKVVEIDKDSIKEISGFAHPRTVQILSEETVYNSSSQKPTRVLILDRPLEGDGVVFSRPFDGPVMPSLRKFASDVAFLESFPELSRALQDFHNLCQEFENTYVYIRGFATYTLDKLRLIYDKAYHDCLGDSVKLQKLIMRGIQAEQDCFAELMENVVLGKLYQKLFIHSLVPCYAQRDVEADAMILRYHQYLFSVGGHRGLEGGACLASSDGPLLQKTLRKLGLSEKLRTMRVDHALERAAGLFKAWDQEIPTVRFGSAAASSVAFAANQKAGVKAGETEQEMRRRQLRESLRIIVQDERMSKERTSPSSGPGSPQSDDNDDEDDEETGPWNTPLEKVYCIKRVLDAIAAAAEDHLMHGQGVGFVQKKRSEVSVTTDDFIPLLALVIVQARMMRLGSNIFYLQRFRINTPKSDLNFALVTFEASVEFLKSDPLGLLEAGSMPTIPPSTDSGETASVRKSIDFDLKSPTEEVHIMPWGTPSHTGWGFSPPKTTTFAPAFDVMPPTPGSESEPLLSPSIDTSPTRPLLASRYNDQQFQQRHARSASMNFDDRFRKLGYNEELASGSSTNSSWSRSPLLGPRFSSGANSPLASPNVAGSGSTEANPSLGRRQSHTTQPQVSQRHSISGGHSHAYPQHHLHHISVEQGRETMNRSTILPLSTSMTPHLVVKPQIMLPPPTTPPLNGQNTTGRARPMSMIVAGALTSSTYSNSYSGPGSGNIRSRAYSSNNSSPTTSPRLGPGKSRQSTTRSNSLMSGPFPMLRANSLSSVLTNLTPESDKNGEASEPMSPVSPSSPWLPKTQGRTPALSSMTESPVMATVTTSTPSRPQTPEGSKRLSGTHHLTRIQTSPSSATSSISTPTTPTTFSPSSSNALLDSLATSAHLASPISSQGSEVSRRKSVHGESSTDSSVAGSVRSRSSTGRGSVRLSFSKFAPSPSAPSTVFCKTTVTANGASSEVLEATLPPPPPPRFMSESARSAPEIPTLSSLVQSGSQYTRARSPAVSMASLPFVFTDLGKGVSNSANGSGNTSPLGEQKEESPKTPSMETMSEPKRMSSLIKSGLASTQQQQQQSLSSSVTVDSRGTYSKTSQSLSSLPTAVSSSVSPLASSLNASLPSLPTAGQPSSFQYGRQAAPEIISLASPLTGSVVIRTSSPDKLMTSSSYTPSYEALRNGNNGSLSISHGFSSIHSPSRHSMDGTRQSMDGTRPSSGLGYYGTNSSASSFGTSGEFHHHHRQSSPMPNAIPRPQSSQHPLSGNSHQRQHSASAMPYLSMVTSSSFTMGGPLSRGLGIHTLPNEATTTRKKMFGPHDRRASGTPESWSTSILTSTMTSNILSSSSSSSSGSSTQDKDLETGRSTPSSGEEKAARCEFVHVKMDNGKYMHQLPPPPPSSSSGQGSDYVRETAVEHGKDEFTLNGSHIVSESRRGSSTSLRGAMVAQQQPSDLAASCRSPTPVLQQDPQLRTQMMGEFLSELAKVEDGDVLVGGRHGVLGRR</sequence>
<comment type="caution">
    <text evidence="4">The sequence shown here is derived from an EMBL/GenBank/DDBJ whole genome shotgun (WGS) entry which is preliminary data.</text>
</comment>
<dbReference type="PANTHER" id="PTHR24170">
    <property type="entry name" value="ANKYRIN REPEAT DOMAIN-CONTAINING PROTEIN 27"/>
    <property type="match status" value="1"/>
</dbReference>
<feature type="region of interest" description="Disordered" evidence="2">
    <location>
        <begin position="325"/>
        <end position="391"/>
    </location>
</feature>
<feature type="compositionally biased region" description="Low complexity" evidence="2">
    <location>
        <begin position="753"/>
        <end position="763"/>
    </location>
</feature>
<feature type="compositionally biased region" description="Low complexity" evidence="2">
    <location>
        <begin position="1290"/>
        <end position="1312"/>
    </location>
</feature>
<dbReference type="GO" id="GO:0005770">
    <property type="term" value="C:late endosome"/>
    <property type="evidence" value="ECO:0007669"/>
    <property type="project" value="TreeGrafter"/>
</dbReference>
<feature type="compositionally biased region" description="Low complexity" evidence="2">
    <location>
        <begin position="228"/>
        <end position="238"/>
    </location>
</feature>
<protein>
    <recommendedName>
        <fullName evidence="3">VPS9 domain-containing protein</fullName>
    </recommendedName>
</protein>
<evidence type="ECO:0000259" key="3">
    <source>
        <dbReference type="PROSITE" id="PS51205"/>
    </source>
</evidence>
<feature type="region of interest" description="Disordered" evidence="2">
    <location>
        <begin position="1731"/>
        <end position="1807"/>
    </location>
</feature>
<dbReference type="InterPro" id="IPR037191">
    <property type="entry name" value="VPS9_dom_sf"/>
</dbReference>
<feature type="region of interest" description="Disordered" evidence="2">
    <location>
        <begin position="1215"/>
        <end position="1312"/>
    </location>
</feature>
<dbReference type="GO" id="GO:0030133">
    <property type="term" value="C:transport vesicle"/>
    <property type="evidence" value="ECO:0007669"/>
    <property type="project" value="TreeGrafter"/>
</dbReference>
<feature type="region of interest" description="Disordered" evidence="2">
    <location>
        <begin position="1820"/>
        <end position="1841"/>
    </location>
</feature>
<feature type="compositionally biased region" description="Low complexity" evidence="2">
    <location>
        <begin position="1169"/>
        <end position="1179"/>
    </location>
</feature>
<feature type="region of interest" description="Disordered" evidence="2">
    <location>
        <begin position="22"/>
        <end position="103"/>
    </location>
</feature>
<feature type="compositionally biased region" description="Basic and acidic residues" evidence="2">
    <location>
        <begin position="743"/>
        <end position="752"/>
    </location>
</feature>
<feature type="compositionally biased region" description="Low complexity" evidence="2">
    <location>
        <begin position="23"/>
        <end position="38"/>
    </location>
</feature>
<feature type="region of interest" description="Disordered" evidence="2">
    <location>
        <begin position="945"/>
        <end position="970"/>
    </location>
</feature>
<feature type="region of interest" description="Disordered" evidence="2">
    <location>
        <begin position="1623"/>
        <end position="1706"/>
    </location>
</feature>
<feature type="region of interest" description="Disordered" evidence="2">
    <location>
        <begin position="1027"/>
        <end position="1077"/>
    </location>
</feature>
<feature type="region of interest" description="Disordered" evidence="2">
    <location>
        <begin position="1150"/>
        <end position="1203"/>
    </location>
</feature>
<feature type="region of interest" description="Disordered" evidence="2">
    <location>
        <begin position="743"/>
        <end position="778"/>
    </location>
</feature>
<feature type="compositionally biased region" description="Low complexity" evidence="2">
    <location>
        <begin position="1760"/>
        <end position="1787"/>
    </location>
</feature>
<feature type="domain" description="VPS9" evidence="3">
    <location>
        <begin position="725"/>
        <end position="883"/>
    </location>
</feature>
<reference evidence="4" key="1">
    <citation type="journal article" date="2020" name="Fungal Divers.">
        <title>Resolving the Mortierellaceae phylogeny through synthesis of multi-gene phylogenetics and phylogenomics.</title>
        <authorList>
            <person name="Vandepol N."/>
            <person name="Liber J."/>
            <person name="Desiro A."/>
            <person name="Na H."/>
            <person name="Kennedy M."/>
            <person name="Barry K."/>
            <person name="Grigoriev I.V."/>
            <person name="Miller A.N."/>
            <person name="O'Donnell K."/>
            <person name="Stajich J.E."/>
            <person name="Bonito G."/>
        </authorList>
    </citation>
    <scope>NUCLEOTIDE SEQUENCE</scope>
    <source>
        <strain evidence="4">NVP1</strain>
    </source>
</reference>